<keyword evidence="6" id="KW-1185">Reference proteome</keyword>
<evidence type="ECO:0000259" key="4">
    <source>
        <dbReference type="PROSITE" id="PS50995"/>
    </source>
</evidence>
<dbReference type="PROSITE" id="PS50995">
    <property type="entry name" value="HTH_MARR_2"/>
    <property type="match status" value="1"/>
</dbReference>
<evidence type="ECO:0000256" key="3">
    <source>
        <dbReference type="ARBA" id="ARBA00023163"/>
    </source>
</evidence>
<evidence type="ECO:0000313" key="5">
    <source>
        <dbReference type="EMBL" id="MDK2124637.1"/>
    </source>
</evidence>
<dbReference type="Pfam" id="PF12802">
    <property type="entry name" value="MarR_2"/>
    <property type="match status" value="1"/>
</dbReference>
<dbReference type="RefSeq" id="WP_284100950.1">
    <property type="nucleotide sequence ID" value="NZ_JARRAF010000011.1"/>
</dbReference>
<dbReference type="InterPro" id="IPR023187">
    <property type="entry name" value="Tscrpt_reg_MarR-type_CS"/>
</dbReference>
<reference evidence="5" key="1">
    <citation type="submission" date="2023-03" db="EMBL/GenBank/DDBJ databases">
        <title>Chitinimonas shenzhenensis gen. nov., sp. nov., a novel member of family Burkholderiaceae isolated from activated sludge collected in Shen Zhen, China.</title>
        <authorList>
            <person name="Wang X."/>
        </authorList>
    </citation>
    <scope>NUCLEOTIDE SEQUENCE</scope>
    <source>
        <strain evidence="5">DQS-5</strain>
    </source>
</reference>
<sequence>MAQIFTSASLSLLGRPAALQEIHRQAEICWEVKGLAHWRQQVHSAGFCLTSWRIMENRPTTNDDTEILELLNNLMHGLKYQLQQAFNQEQDGLTLLEARALRYLARNPESTQAELVQNFGRDKAQIARLISQLLERGLLQRQPDALDRRCHRLQLTEAGHALQQQVHRHRAALAARMLEGFEATEREVLVQMFARLQANLGETVVAQNLDG</sequence>
<dbReference type="EMBL" id="JARRAF010000011">
    <property type="protein sequence ID" value="MDK2124637.1"/>
    <property type="molecule type" value="Genomic_DNA"/>
</dbReference>
<name>A0ABT7DX47_9NEIS</name>
<dbReference type="PANTHER" id="PTHR42756:SF1">
    <property type="entry name" value="TRANSCRIPTIONAL REPRESSOR OF EMRAB OPERON"/>
    <property type="match status" value="1"/>
</dbReference>
<dbReference type="Gene3D" id="1.10.10.10">
    <property type="entry name" value="Winged helix-like DNA-binding domain superfamily/Winged helix DNA-binding domain"/>
    <property type="match status" value="1"/>
</dbReference>
<evidence type="ECO:0000256" key="2">
    <source>
        <dbReference type="ARBA" id="ARBA00023125"/>
    </source>
</evidence>
<organism evidence="5 6">
    <name type="scientific">Parachitinimonas caeni</name>
    <dbReference type="NCBI Taxonomy" id="3031301"/>
    <lineage>
        <taxon>Bacteria</taxon>
        <taxon>Pseudomonadati</taxon>
        <taxon>Pseudomonadota</taxon>
        <taxon>Betaproteobacteria</taxon>
        <taxon>Neisseriales</taxon>
        <taxon>Chitinibacteraceae</taxon>
        <taxon>Parachitinimonas</taxon>
    </lineage>
</organism>
<dbReference type="SUPFAM" id="SSF46785">
    <property type="entry name" value="Winged helix' DNA-binding domain"/>
    <property type="match status" value="1"/>
</dbReference>
<keyword evidence="3" id="KW-0804">Transcription</keyword>
<protein>
    <submittedName>
        <fullName evidence="5">MarR family transcriptional regulator</fullName>
    </submittedName>
</protein>
<evidence type="ECO:0000313" key="6">
    <source>
        <dbReference type="Proteomes" id="UP001172778"/>
    </source>
</evidence>
<dbReference type="PROSITE" id="PS01117">
    <property type="entry name" value="HTH_MARR_1"/>
    <property type="match status" value="1"/>
</dbReference>
<accession>A0ABT7DX47</accession>
<dbReference type="PANTHER" id="PTHR42756">
    <property type="entry name" value="TRANSCRIPTIONAL REGULATOR, MARR"/>
    <property type="match status" value="1"/>
</dbReference>
<feature type="domain" description="HTH marR-type" evidence="4">
    <location>
        <begin position="64"/>
        <end position="198"/>
    </location>
</feature>
<comment type="caution">
    <text evidence="5">The sequence shown here is derived from an EMBL/GenBank/DDBJ whole genome shotgun (WGS) entry which is preliminary data.</text>
</comment>
<dbReference type="SMART" id="SM00347">
    <property type="entry name" value="HTH_MARR"/>
    <property type="match status" value="1"/>
</dbReference>
<dbReference type="InterPro" id="IPR000835">
    <property type="entry name" value="HTH_MarR-typ"/>
</dbReference>
<dbReference type="PRINTS" id="PR00598">
    <property type="entry name" value="HTHMARR"/>
</dbReference>
<proteinExistence type="predicted"/>
<gene>
    <name evidence="5" type="ORF">PZA18_11295</name>
</gene>
<keyword evidence="1" id="KW-0805">Transcription regulation</keyword>
<keyword evidence="2" id="KW-0238">DNA-binding</keyword>
<dbReference type="Proteomes" id="UP001172778">
    <property type="component" value="Unassembled WGS sequence"/>
</dbReference>
<dbReference type="InterPro" id="IPR036388">
    <property type="entry name" value="WH-like_DNA-bd_sf"/>
</dbReference>
<evidence type="ECO:0000256" key="1">
    <source>
        <dbReference type="ARBA" id="ARBA00023015"/>
    </source>
</evidence>
<dbReference type="InterPro" id="IPR036390">
    <property type="entry name" value="WH_DNA-bd_sf"/>
</dbReference>